<organism evidence="15 16">
    <name type="scientific">Calidithermus terrae</name>
    <dbReference type="NCBI Taxonomy" id="1408545"/>
    <lineage>
        <taxon>Bacteria</taxon>
        <taxon>Thermotogati</taxon>
        <taxon>Deinococcota</taxon>
        <taxon>Deinococci</taxon>
        <taxon>Thermales</taxon>
        <taxon>Thermaceae</taxon>
        <taxon>Calidithermus</taxon>
    </lineage>
</organism>
<dbReference type="SMART" id="SM00487">
    <property type="entry name" value="DEXDc"/>
    <property type="match status" value="1"/>
</dbReference>
<dbReference type="InterPro" id="IPR044742">
    <property type="entry name" value="DEAD/DEAH_RhlB"/>
</dbReference>
<comment type="similarity">
    <text evidence="7 10">Belongs to the DEAD box helicase family.</text>
</comment>
<dbReference type="GO" id="GO:0016887">
    <property type="term" value="F:ATP hydrolysis activity"/>
    <property type="evidence" value="ECO:0007669"/>
    <property type="project" value="RHEA"/>
</dbReference>
<keyword evidence="3 10" id="KW-0547">Nucleotide-binding</keyword>
<evidence type="ECO:0000313" key="16">
    <source>
        <dbReference type="Proteomes" id="UP000265715"/>
    </source>
</evidence>
<dbReference type="RefSeq" id="WP_119314651.1">
    <property type="nucleotide sequence ID" value="NZ_QXDL01000049.1"/>
</dbReference>
<keyword evidence="6 10" id="KW-0067">ATP-binding</keyword>
<evidence type="ECO:0000256" key="9">
    <source>
        <dbReference type="PROSITE-ProRule" id="PRU00552"/>
    </source>
</evidence>
<feature type="domain" description="DEAD-box RNA helicase Q" evidence="14">
    <location>
        <begin position="1"/>
        <end position="29"/>
    </location>
</feature>
<dbReference type="Pfam" id="PF00271">
    <property type="entry name" value="Helicase_C"/>
    <property type="match status" value="1"/>
</dbReference>
<evidence type="ECO:0000256" key="2">
    <source>
        <dbReference type="ARBA" id="ARBA00022490"/>
    </source>
</evidence>
<dbReference type="CDD" id="cd18787">
    <property type="entry name" value="SF2_C_DEAD"/>
    <property type="match status" value="1"/>
</dbReference>
<dbReference type="GO" id="GO:0003676">
    <property type="term" value="F:nucleic acid binding"/>
    <property type="evidence" value="ECO:0007669"/>
    <property type="project" value="InterPro"/>
</dbReference>
<evidence type="ECO:0000256" key="3">
    <source>
        <dbReference type="ARBA" id="ARBA00022741"/>
    </source>
</evidence>
<evidence type="ECO:0000259" key="12">
    <source>
        <dbReference type="PROSITE" id="PS51192"/>
    </source>
</evidence>
<dbReference type="InterPro" id="IPR000629">
    <property type="entry name" value="RNA-helicase_DEAD-box_CS"/>
</dbReference>
<dbReference type="PANTHER" id="PTHR47959:SF13">
    <property type="entry name" value="ATP-DEPENDENT RNA HELICASE RHLE"/>
    <property type="match status" value="1"/>
</dbReference>
<dbReference type="Pfam" id="PF00270">
    <property type="entry name" value="DEAD"/>
    <property type="match status" value="1"/>
</dbReference>
<dbReference type="InterPro" id="IPR001650">
    <property type="entry name" value="Helicase_C-like"/>
</dbReference>
<dbReference type="PROSITE" id="PS00039">
    <property type="entry name" value="DEAD_ATP_HELICASE"/>
    <property type="match status" value="1"/>
</dbReference>
<dbReference type="Proteomes" id="UP000265715">
    <property type="component" value="Unassembled WGS sequence"/>
</dbReference>
<evidence type="ECO:0000256" key="7">
    <source>
        <dbReference type="ARBA" id="ARBA00038437"/>
    </source>
</evidence>
<evidence type="ECO:0000256" key="11">
    <source>
        <dbReference type="SAM" id="MobiDB-lite"/>
    </source>
</evidence>
<evidence type="ECO:0000256" key="5">
    <source>
        <dbReference type="ARBA" id="ARBA00022806"/>
    </source>
</evidence>
<reference evidence="15 16" key="1">
    <citation type="submission" date="2018-08" db="EMBL/GenBank/DDBJ databases">
        <title>Meiothermus terrae DSM 26712 genome sequencing project.</title>
        <authorList>
            <person name="Da Costa M.S."/>
            <person name="Albuquerque L."/>
            <person name="Raposo P."/>
            <person name="Froufe H.J.C."/>
            <person name="Barroso C.S."/>
            <person name="Egas C."/>
        </authorList>
    </citation>
    <scope>NUCLEOTIDE SEQUENCE [LARGE SCALE GENOMIC DNA]</scope>
    <source>
        <strain evidence="15 16">DSM 26712</strain>
    </source>
</reference>
<dbReference type="GO" id="GO:0003724">
    <property type="term" value="F:RNA helicase activity"/>
    <property type="evidence" value="ECO:0007669"/>
    <property type="project" value="UniProtKB-EC"/>
</dbReference>
<dbReference type="FunFam" id="3.40.50.300:FF:000108">
    <property type="entry name" value="ATP-dependent RNA helicase RhlE"/>
    <property type="match status" value="1"/>
</dbReference>
<feature type="region of interest" description="Disordered" evidence="11">
    <location>
        <begin position="393"/>
        <end position="461"/>
    </location>
</feature>
<dbReference type="SMART" id="SM00490">
    <property type="entry name" value="HELICc"/>
    <property type="match status" value="1"/>
</dbReference>
<evidence type="ECO:0000313" key="15">
    <source>
        <dbReference type="EMBL" id="RIH86164.1"/>
    </source>
</evidence>
<feature type="compositionally biased region" description="Low complexity" evidence="11">
    <location>
        <begin position="412"/>
        <end position="422"/>
    </location>
</feature>
<dbReference type="SUPFAM" id="SSF52540">
    <property type="entry name" value="P-loop containing nucleoside triphosphate hydrolases"/>
    <property type="match status" value="2"/>
</dbReference>
<keyword evidence="16" id="KW-1185">Reference proteome</keyword>
<dbReference type="PROSITE" id="PS51195">
    <property type="entry name" value="Q_MOTIF"/>
    <property type="match status" value="1"/>
</dbReference>
<dbReference type="InterPro" id="IPR027417">
    <property type="entry name" value="P-loop_NTPase"/>
</dbReference>
<dbReference type="PANTHER" id="PTHR47959">
    <property type="entry name" value="ATP-DEPENDENT RNA HELICASE RHLE-RELATED"/>
    <property type="match status" value="1"/>
</dbReference>
<name>A0A399EN86_9DEIN</name>
<dbReference type="InterPro" id="IPR050079">
    <property type="entry name" value="DEAD_box_RNA_helicase"/>
</dbReference>
<evidence type="ECO:0000259" key="13">
    <source>
        <dbReference type="PROSITE" id="PS51194"/>
    </source>
</evidence>
<dbReference type="GO" id="GO:0005524">
    <property type="term" value="F:ATP binding"/>
    <property type="evidence" value="ECO:0007669"/>
    <property type="project" value="UniProtKB-KW"/>
</dbReference>
<dbReference type="OrthoDB" id="9805696at2"/>
<dbReference type="EMBL" id="QXDL01000049">
    <property type="protein sequence ID" value="RIH86164.1"/>
    <property type="molecule type" value="Genomic_DNA"/>
</dbReference>
<dbReference type="PROSITE" id="PS51192">
    <property type="entry name" value="HELICASE_ATP_BIND_1"/>
    <property type="match status" value="1"/>
</dbReference>
<feature type="short sequence motif" description="Q motif" evidence="9">
    <location>
        <begin position="1"/>
        <end position="29"/>
    </location>
</feature>
<keyword evidence="2" id="KW-0963">Cytoplasm</keyword>
<evidence type="ECO:0000259" key="14">
    <source>
        <dbReference type="PROSITE" id="PS51195"/>
    </source>
</evidence>
<proteinExistence type="inferred from homology"/>
<dbReference type="EC" id="3.6.4.13" evidence="1"/>
<feature type="domain" description="Helicase C-terminal" evidence="13">
    <location>
        <begin position="214"/>
        <end position="373"/>
    </location>
</feature>
<dbReference type="CDD" id="cd00268">
    <property type="entry name" value="DEADc"/>
    <property type="match status" value="1"/>
</dbReference>
<gene>
    <name evidence="15" type="primary">rhlE</name>
    <name evidence="15" type="ORF">Mterra_01515</name>
</gene>
<keyword evidence="5 10" id="KW-0347">Helicase</keyword>
<evidence type="ECO:0000256" key="10">
    <source>
        <dbReference type="RuleBase" id="RU000492"/>
    </source>
</evidence>
<dbReference type="InterPro" id="IPR014001">
    <property type="entry name" value="Helicase_ATP-bd"/>
</dbReference>
<accession>A0A399EN86</accession>
<comment type="catalytic activity">
    <reaction evidence="8">
        <text>ATP + H2O = ADP + phosphate + H(+)</text>
        <dbReference type="Rhea" id="RHEA:13065"/>
        <dbReference type="ChEBI" id="CHEBI:15377"/>
        <dbReference type="ChEBI" id="CHEBI:15378"/>
        <dbReference type="ChEBI" id="CHEBI:30616"/>
        <dbReference type="ChEBI" id="CHEBI:43474"/>
        <dbReference type="ChEBI" id="CHEBI:456216"/>
        <dbReference type="EC" id="3.6.4.13"/>
    </reaction>
</comment>
<feature type="compositionally biased region" description="Basic residues" evidence="11">
    <location>
        <begin position="448"/>
        <end position="461"/>
    </location>
</feature>
<comment type="caution">
    <text evidence="15">The sequence shown here is derived from an EMBL/GenBank/DDBJ whole genome shotgun (WGS) entry which is preliminary data.</text>
</comment>
<feature type="domain" description="Helicase ATP-binding" evidence="12">
    <location>
        <begin position="32"/>
        <end position="203"/>
    </location>
</feature>
<keyword evidence="4 10" id="KW-0378">Hydrolase</keyword>
<sequence>MNFSDFSLHPKLLRAVEQMGYTQPTPIQTQAIPPALAERDVLACAMTGSGKTAAFVLPILQRLLEGPRGVTRALVLAPTRELAAQVQEQFEQLGKGTGIRSAAVFGGVGMEPQTRAFRSGVEVIVATPGRLLDHFQHPYARLEGLEVLVLDEADRMLDMGFLPDIRRVLRHIPKPKQTLFFSATMPEPIAELAKELLSNPVTINTERKAAPAKGITQAVYPVPQELKPALLLALLDRQLGNVIVFTRTKHRANRLAEFLEKNGVNAARIHGNRSQSQRTEALAGFKSGKYRVLVATDIAARGIDVEALEHVVNFDVPAVPEDYIHRVGRTARAERTGEAFTFVAPDEEAQLRDIEKAIGRKLERVMLERFDYSARPQHKLEVPIQERIAAMRAQRAQARANKAAKEQRAAEAKAQQDQAPKPQRARPAKARANPTAEAGSSDRSTDPKKRRRRRRKPKTQP</sequence>
<evidence type="ECO:0000256" key="4">
    <source>
        <dbReference type="ARBA" id="ARBA00022801"/>
    </source>
</evidence>
<evidence type="ECO:0000256" key="6">
    <source>
        <dbReference type="ARBA" id="ARBA00022840"/>
    </source>
</evidence>
<dbReference type="PROSITE" id="PS51194">
    <property type="entry name" value="HELICASE_CTER"/>
    <property type="match status" value="1"/>
</dbReference>
<dbReference type="AlphaFoldDB" id="A0A399EN86"/>
<dbReference type="InterPro" id="IPR011545">
    <property type="entry name" value="DEAD/DEAH_box_helicase_dom"/>
</dbReference>
<evidence type="ECO:0000256" key="8">
    <source>
        <dbReference type="ARBA" id="ARBA00047984"/>
    </source>
</evidence>
<dbReference type="InterPro" id="IPR014014">
    <property type="entry name" value="RNA_helicase_DEAD_Q_motif"/>
</dbReference>
<dbReference type="GO" id="GO:0005829">
    <property type="term" value="C:cytosol"/>
    <property type="evidence" value="ECO:0007669"/>
    <property type="project" value="TreeGrafter"/>
</dbReference>
<dbReference type="Gene3D" id="3.40.50.300">
    <property type="entry name" value="P-loop containing nucleotide triphosphate hydrolases"/>
    <property type="match status" value="2"/>
</dbReference>
<protein>
    <recommendedName>
        <fullName evidence="1">RNA helicase</fullName>
        <ecNumber evidence="1">3.6.4.13</ecNumber>
    </recommendedName>
</protein>
<evidence type="ECO:0000256" key="1">
    <source>
        <dbReference type="ARBA" id="ARBA00012552"/>
    </source>
</evidence>